<evidence type="ECO:0008006" key="3">
    <source>
        <dbReference type="Google" id="ProtNLM"/>
    </source>
</evidence>
<evidence type="ECO:0000313" key="2">
    <source>
        <dbReference type="Proteomes" id="UP001231189"/>
    </source>
</evidence>
<dbReference type="Proteomes" id="UP001231189">
    <property type="component" value="Unassembled WGS sequence"/>
</dbReference>
<keyword evidence="2" id="KW-1185">Reference proteome</keyword>
<organism evidence="1 2">
    <name type="scientific">Lolium multiflorum</name>
    <name type="common">Italian ryegrass</name>
    <name type="synonym">Lolium perenne subsp. multiflorum</name>
    <dbReference type="NCBI Taxonomy" id="4521"/>
    <lineage>
        <taxon>Eukaryota</taxon>
        <taxon>Viridiplantae</taxon>
        <taxon>Streptophyta</taxon>
        <taxon>Embryophyta</taxon>
        <taxon>Tracheophyta</taxon>
        <taxon>Spermatophyta</taxon>
        <taxon>Magnoliopsida</taxon>
        <taxon>Liliopsida</taxon>
        <taxon>Poales</taxon>
        <taxon>Poaceae</taxon>
        <taxon>BOP clade</taxon>
        <taxon>Pooideae</taxon>
        <taxon>Poodae</taxon>
        <taxon>Poeae</taxon>
        <taxon>Poeae Chloroplast Group 2 (Poeae type)</taxon>
        <taxon>Loliodinae</taxon>
        <taxon>Loliinae</taxon>
        <taxon>Lolium</taxon>
    </lineage>
</organism>
<sequence>MNLTRREVVDHQLNDIAIDMIHLAITPKDRAHIHSLKTAKEAWDELDKLFLGNGSIQCSRFCEVMANDFVMIEGESPEEMYWCLIALAMQMRDLGATFVDDRWIKKKFYNALLPWSENKKRNSRPRNSCYNCRDKSHFVADCIYERRDLNGGYLICKSKFRSLPKGPSKLSLNNDVTKISFTEKPRTNMLGDEDHRVENEGLEKKKELELISLTQAYEEEVCMRMTLEASALTLEDLNNSLISQLIKDRDYALGWLDKLKAKKDYLEENHEWSIEDVATFAKNKEHEGPNSCCDKLLDEVCLLRRHNAKFLEVISTQEKALNEYYHLSKEKVQCCDHEDEVNHLKSEIESLQVQVQFLEGVIEAYGDLCNEGGVAIMPRKIERERRINEKKNVKIGPIEKWAPISNS</sequence>
<reference evidence="1" key="1">
    <citation type="submission" date="2023-07" db="EMBL/GenBank/DDBJ databases">
        <title>A chromosome-level genome assembly of Lolium multiflorum.</title>
        <authorList>
            <person name="Chen Y."/>
            <person name="Copetti D."/>
            <person name="Kolliker R."/>
            <person name="Studer B."/>
        </authorList>
    </citation>
    <scope>NUCLEOTIDE SEQUENCE</scope>
    <source>
        <strain evidence="1">02402/16</strain>
        <tissue evidence="1">Leaf</tissue>
    </source>
</reference>
<evidence type="ECO:0000313" key="1">
    <source>
        <dbReference type="EMBL" id="KAK1698905.1"/>
    </source>
</evidence>
<proteinExistence type="predicted"/>
<gene>
    <name evidence="1" type="ORF">QYE76_015602</name>
</gene>
<dbReference type="AlphaFoldDB" id="A0AAD8U2T3"/>
<dbReference type="EMBL" id="JAUUTY010000001">
    <property type="protein sequence ID" value="KAK1698905.1"/>
    <property type="molecule type" value="Genomic_DNA"/>
</dbReference>
<accession>A0AAD8U2T3</accession>
<protein>
    <recommendedName>
        <fullName evidence="3">CCHC-type domain-containing protein</fullName>
    </recommendedName>
</protein>
<comment type="caution">
    <text evidence="1">The sequence shown here is derived from an EMBL/GenBank/DDBJ whole genome shotgun (WGS) entry which is preliminary data.</text>
</comment>
<name>A0AAD8U2T3_LOLMU</name>